<name>A0A915DC07_9BILA</name>
<dbReference type="SUPFAM" id="SSF56672">
    <property type="entry name" value="DNA/RNA polymerases"/>
    <property type="match status" value="1"/>
</dbReference>
<keyword evidence="3" id="KW-1185">Reference proteome</keyword>
<dbReference type="InterPro" id="IPR043128">
    <property type="entry name" value="Rev_trsase/Diguanyl_cyclase"/>
</dbReference>
<feature type="region of interest" description="Disordered" evidence="1">
    <location>
        <begin position="70"/>
        <end position="123"/>
    </location>
</feature>
<feature type="compositionally biased region" description="Polar residues" evidence="1">
    <location>
        <begin position="94"/>
        <end position="104"/>
    </location>
</feature>
<reference evidence="4" key="1">
    <citation type="submission" date="2022-11" db="UniProtKB">
        <authorList>
            <consortium name="WormBaseParasite"/>
        </authorList>
    </citation>
    <scope>IDENTIFICATION</scope>
</reference>
<evidence type="ECO:0000313" key="4">
    <source>
        <dbReference type="WBParaSite" id="jg18279"/>
    </source>
</evidence>
<feature type="domain" description="Reverse transcriptase" evidence="2">
    <location>
        <begin position="6"/>
        <end position="74"/>
    </location>
</feature>
<dbReference type="WBParaSite" id="jg18279">
    <property type="protein sequence ID" value="jg18279"/>
    <property type="gene ID" value="jg18279"/>
</dbReference>
<dbReference type="Proteomes" id="UP000887574">
    <property type="component" value="Unplaced"/>
</dbReference>
<dbReference type="AlphaFoldDB" id="A0A915DC07"/>
<dbReference type="Pfam" id="PF00078">
    <property type="entry name" value="RVT_1"/>
    <property type="match status" value="1"/>
</dbReference>
<dbReference type="InterPro" id="IPR000477">
    <property type="entry name" value="RT_dom"/>
</dbReference>
<sequence length="123" mass="13854">MDVNEQKLWWNSNLLEWLKCTLLGLFAFNRLPFGDNPAPAIYQRIIDSMLSKLNFAIAYMDDIIVVSKEQNRASRQGRPETSGTKMVDPDLKSKSNYNVASVDSQHADGAKKKDGSEYAEAKP</sequence>
<proteinExistence type="predicted"/>
<protein>
    <submittedName>
        <fullName evidence="4">Reverse transcriptase domain-containing protein</fullName>
    </submittedName>
</protein>
<dbReference type="InterPro" id="IPR043502">
    <property type="entry name" value="DNA/RNA_pol_sf"/>
</dbReference>
<feature type="compositionally biased region" description="Basic and acidic residues" evidence="1">
    <location>
        <begin position="105"/>
        <end position="123"/>
    </location>
</feature>
<evidence type="ECO:0000313" key="3">
    <source>
        <dbReference type="Proteomes" id="UP000887574"/>
    </source>
</evidence>
<evidence type="ECO:0000259" key="2">
    <source>
        <dbReference type="Pfam" id="PF00078"/>
    </source>
</evidence>
<dbReference type="Gene3D" id="3.30.70.270">
    <property type="match status" value="1"/>
</dbReference>
<organism evidence="3 4">
    <name type="scientific">Ditylenchus dipsaci</name>
    <dbReference type="NCBI Taxonomy" id="166011"/>
    <lineage>
        <taxon>Eukaryota</taxon>
        <taxon>Metazoa</taxon>
        <taxon>Ecdysozoa</taxon>
        <taxon>Nematoda</taxon>
        <taxon>Chromadorea</taxon>
        <taxon>Rhabditida</taxon>
        <taxon>Tylenchina</taxon>
        <taxon>Tylenchomorpha</taxon>
        <taxon>Sphaerularioidea</taxon>
        <taxon>Anguinidae</taxon>
        <taxon>Anguininae</taxon>
        <taxon>Ditylenchus</taxon>
    </lineage>
</organism>
<evidence type="ECO:0000256" key="1">
    <source>
        <dbReference type="SAM" id="MobiDB-lite"/>
    </source>
</evidence>
<accession>A0A915DC07</accession>